<dbReference type="PANTHER" id="PTHR33375">
    <property type="entry name" value="CHROMOSOME-PARTITIONING PROTEIN PARB-RELATED"/>
    <property type="match status" value="1"/>
</dbReference>
<dbReference type="CDD" id="cd16411">
    <property type="entry name" value="ParB_N_like"/>
    <property type="match status" value="1"/>
</dbReference>
<dbReference type="InterPro" id="IPR011111">
    <property type="entry name" value="Plasmid_RepB"/>
</dbReference>
<dbReference type="SUPFAM" id="SSF109709">
    <property type="entry name" value="KorB DNA-binding domain-like"/>
    <property type="match status" value="1"/>
</dbReference>
<dbReference type="GO" id="GO:0005694">
    <property type="term" value="C:chromosome"/>
    <property type="evidence" value="ECO:0007669"/>
    <property type="project" value="TreeGrafter"/>
</dbReference>
<evidence type="ECO:0000313" key="2">
    <source>
        <dbReference type="EMBL" id="GEP59454.1"/>
    </source>
</evidence>
<dbReference type="GO" id="GO:0007059">
    <property type="term" value="P:chromosome segregation"/>
    <property type="evidence" value="ECO:0007669"/>
    <property type="project" value="TreeGrafter"/>
</dbReference>
<dbReference type="AlphaFoldDB" id="A0A512NKH6"/>
<dbReference type="Proteomes" id="UP000321058">
    <property type="component" value="Unassembled WGS sequence"/>
</dbReference>
<dbReference type="Pfam" id="PF02195">
    <property type="entry name" value="ParB_N"/>
    <property type="match status" value="1"/>
</dbReference>
<dbReference type="Gene3D" id="3.90.1530.30">
    <property type="match status" value="1"/>
</dbReference>
<dbReference type="InterPro" id="IPR003115">
    <property type="entry name" value="ParB_N"/>
</dbReference>
<feature type="domain" description="ParB-like N-terminal" evidence="1">
    <location>
        <begin position="11"/>
        <end position="101"/>
    </location>
</feature>
<organism evidence="2 3">
    <name type="scientific">Reyranella soli</name>
    <dbReference type="NCBI Taxonomy" id="1230389"/>
    <lineage>
        <taxon>Bacteria</taxon>
        <taxon>Pseudomonadati</taxon>
        <taxon>Pseudomonadota</taxon>
        <taxon>Alphaproteobacteria</taxon>
        <taxon>Hyphomicrobiales</taxon>
        <taxon>Reyranellaceae</taxon>
        <taxon>Reyranella</taxon>
    </lineage>
</organism>
<reference evidence="2 3" key="1">
    <citation type="submission" date="2019-07" db="EMBL/GenBank/DDBJ databases">
        <title>Whole genome shotgun sequence of Reyranella soli NBRC 108950.</title>
        <authorList>
            <person name="Hosoyama A."/>
            <person name="Uohara A."/>
            <person name="Ohji S."/>
            <person name="Ichikawa N."/>
        </authorList>
    </citation>
    <scope>NUCLEOTIDE SEQUENCE [LARGE SCALE GENOMIC DNA]</scope>
    <source>
        <strain evidence="2 3">NBRC 108950</strain>
    </source>
</reference>
<dbReference type="Pfam" id="PF07506">
    <property type="entry name" value="RepB"/>
    <property type="match status" value="1"/>
</dbReference>
<name>A0A512NKH6_9HYPH</name>
<gene>
    <name evidence="2" type="primary">parB</name>
    <name evidence="2" type="ORF">RSO01_66200</name>
</gene>
<dbReference type="Gene3D" id="1.10.10.2830">
    <property type="match status" value="1"/>
</dbReference>
<dbReference type="InterPro" id="IPR036086">
    <property type="entry name" value="ParB/Sulfiredoxin_sf"/>
</dbReference>
<evidence type="ECO:0000259" key="1">
    <source>
        <dbReference type="SMART" id="SM00470"/>
    </source>
</evidence>
<dbReference type="SUPFAM" id="SSF110849">
    <property type="entry name" value="ParB/Sulfiredoxin"/>
    <property type="match status" value="1"/>
</dbReference>
<dbReference type="InterPro" id="IPR050336">
    <property type="entry name" value="Chromosome_partition/occlusion"/>
</dbReference>
<accession>A0A512NKH6</accession>
<keyword evidence="3" id="KW-1185">Reference proteome</keyword>
<dbReference type="SMART" id="SM00470">
    <property type="entry name" value="ParB"/>
    <property type="match status" value="1"/>
</dbReference>
<dbReference type="OrthoDB" id="248048at2"/>
<comment type="caution">
    <text evidence="2">The sequence shown here is derived from an EMBL/GenBank/DDBJ whole genome shotgun (WGS) entry which is preliminary data.</text>
</comment>
<sequence>MKRRQSASKVQLVPIDKIAVINPRKRNRKVFEGIVQSIAQLGLKRPITVIRKASPNGEAFDLVCGQGRMEAFKVLGQTEIPALVIEATTQEALVMSLVENVARRQHRAIDLLRDVEGMKRRGYSIDQIAHKTDLSPDYVRGVIRLTENGEHRLLRAVEAGTMPISVAMQIAESPDEEVQAALQQAYEKGDLKGRKIVLARQLVEQRRRRGKGFGATSKKGGPRLSATALIRTYQQDVERKRQMVRKAETTRDRLTFAVQALRSLLADDGFASLLRKEGLDTLPRNLATRLQGTSYA</sequence>
<dbReference type="PANTHER" id="PTHR33375:SF1">
    <property type="entry name" value="CHROMOSOME-PARTITIONING PROTEIN PARB-RELATED"/>
    <property type="match status" value="1"/>
</dbReference>
<evidence type="ECO:0000313" key="3">
    <source>
        <dbReference type="Proteomes" id="UP000321058"/>
    </source>
</evidence>
<dbReference type="RefSeq" id="WP_147154833.1">
    <property type="nucleotide sequence ID" value="NZ_BKAJ01000131.1"/>
</dbReference>
<dbReference type="EMBL" id="BKAJ01000131">
    <property type="protein sequence ID" value="GEP59454.1"/>
    <property type="molecule type" value="Genomic_DNA"/>
</dbReference>
<protein>
    <submittedName>
        <fullName evidence="2">Chromosome partitioning protein ParB</fullName>
    </submittedName>
</protein>
<proteinExistence type="predicted"/>